<sequence>MGRSCCVYCDCFWKNGSPQDLEAHFANDYSKVPADTRQLFLNHLEQKITEFHESSQISEDRSHRACIKAFVTLSPGYTPPSKDLLSGKLLSQETAVLNTRVIKELKNAADLTLSETIEEIIDKFEPAKFSAIVTDSGANIRNTRQIITEKYKNILNVRYMAHAINLISKDISTKEVLEEAKVCDVSSGGLKKWADTRWHTMYDCVDSIMRHKVPLEI</sequence>
<organism evidence="2 3">
    <name type="scientific">Rhizophagus clarus</name>
    <dbReference type="NCBI Taxonomy" id="94130"/>
    <lineage>
        <taxon>Eukaryota</taxon>
        <taxon>Fungi</taxon>
        <taxon>Fungi incertae sedis</taxon>
        <taxon>Mucoromycota</taxon>
        <taxon>Glomeromycotina</taxon>
        <taxon>Glomeromycetes</taxon>
        <taxon>Glomerales</taxon>
        <taxon>Glomeraceae</taxon>
        <taxon>Rhizophagus</taxon>
    </lineage>
</organism>
<feature type="domain" description="DUF659" evidence="1">
    <location>
        <begin position="108"/>
        <end position="178"/>
    </location>
</feature>
<dbReference type="EMBL" id="BLAL01000175">
    <property type="protein sequence ID" value="GES88061.1"/>
    <property type="molecule type" value="Genomic_DNA"/>
</dbReference>
<accession>A0A8H3LK64</accession>
<evidence type="ECO:0000313" key="3">
    <source>
        <dbReference type="Proteomes" id="UP000615446"/>
    </source>
</evidence>
<dbReference type="Proteomes" id="UP000615446">
    <property type="component" value="Unassembled WGS sequence"/>
</dbReference>
<dbReference type="SUPFAM" id="SSF53098">
    <property type="entry name" value="Ribonuclease H-like"/>
    <property type="match status" value="1"/>
</dbReference>
<protein>
    <submittedName>
        <fullName evidence="2">Zinc finger BED domain-containing protein 1-like</fullName>
    </submittedName>
</protein>
<dbReference type="InterPro" id="IPR012337">
    <property type="entry name" value="RNaseH-like_sf"/>
</dbReference>
<name>A0A8H3LK64_9GLOM</name>
<gene>
    <name evidence="2" type="ORF">RCL2_001502500</name>
</gene>
<comment type="caution">
    <text evidence="2">The sequence shown here is derived from an EMBL/GenBank/DDBJ whole genome shotgun (WGS) entry which is preliminary data.</text>
</comment>
<dbReference type="InterPro" id="IPR007021">
    <property type="entry name" value="DUF659"/>
</dbReference>
<proteinExistence type="predicted"/>
<reference evidence="2" key="1">
    <citation type="submission" date="2019-10" db="EMBL/GenBank/DDBJ databases">
        <title>Conservation and host-specific expression of non-tandemly repeated heterogenous ribosome RNA gene in arbuscular mycorrhizal fungi.</title>
        <authorList>
            <person name="Maeda T."/>
            <person name="Kobayashi Y."/>
            <person name="Nakagawa T."/>
            <person name="Ezawa T."/>
            <person name="Yamaguchi K."/>
            <person name="Bino T."/>
            <person name="Nishimoto Y."/>
            <person name="Shigenobu S."/>
            <person name="Kawaguchi M."/>
        </authorList>
    </citation>
    <scope>NUCLEOTIDE SEQUENCE</scope>
    <source>
        <strain evidence="2">HR1</strain>
    </source>
</reference>
<dbReference type="Pfam" id="PF04937">
    <property type="entry name" value="DUF659"/>
    <property type="match status" value="1"/>
</dbReference>
<evidence type="ECO:0000313" key="2">
    <source>
        <dbReference type="EMBL" id="GES88061.1"/>
    </source>
</evidence>
<dbReference type="AlphaFoldDB" id="A0A8H3LK64"/>
<dbReference type="OrthoDB" id="2372017at2759"/>
<evidence type="ECO:0000259" key="1">
    <source>
        <dbReference type="Pfam" id="PF04937"/>
    </source>
</evidence>